<dbReference type="PANTHER" id="PTHR10695">
    <property type="entry name" value="DEPHOSPHO-COA KINASE-RELATED"/>
    <property type="match status" value="1"/>
</dbReference>
<accession>A0A917CCG8</accession>
<name>A0A917CCG8_9GAMM</name>
<comment type="similarity">
    <text evidence="1 5">Belongs to the CoaE family.</text>
</comment>
<evidence type="ECO:0000256" key="4">
    <source>
        <dbReference type="ARBA" id="ARBA00022993"/>
    </source>
</evidence>
<keyword evidence="5 7" id="KW-0418">Kinase</keyword>
<protein>
    <recommendedName>
        <fullName evidence="5 6">Dephospho-CoA kinase</fullName>
        <ecNumber evidence="5 6">2.7.1.24</ecNumber>
    </recommendedName>
    <alternativeName>
        <fullName evidence="5">Dephosphocoenzyme A kinase</fullName>
    </alternativeName>
</protein>
<evidence type="ECO:0000313" key="8">
    <source>
        <dbReference type="Proteomes" id="UP000605253"/>
    </source>
</evidence>
<keyword evidence="2 5" id="KW-0547">Nucleotide-binding</keyword>
<keyword evidence="3 5" id="KW-0067">ATP-binding</keyword>
<dbReference type="GO" id="GO:0015937">
    <property type="term" value="P:coenzyme A biosynthetic process"/>
    <property type="evidence" value="ECO:0007669"/>
    <property type="project" value="UniProtKB-UniRule"/>
</dbReference>
<dbReference type="Proteomes" id="UP000605253">
    <property type="component" value="Unassembled WGS sequence"/>
</dbReference>
<dbReference type="Pfam" id="PF01121">
    <property type="entry name" value="CoaE"/>
    <property type="match status" value="1"/>
</dbReference>
<keyword evidence="4 5" id="KW-0173">Coenzyme A biosynthesis</keyword>
<dbReference type="CDD" id="cd02022">
    <property type="entry name" value="DPCK"/>
    <property type="match status" value="1"/>
</dbReference>
<comment type="caution">
    <text evidence="7">The sequence shown here is derived from an EMBL/GenBank/DDBJ whole genome shotgun (WGS) entry which is preliminary data.</text>
</comment>
<evidence type="ECO:0000313" key="7">
    <source>
        <dbReference type="EMBL" id="GGF84020.1"/>
    </source>
</evidence>
<keyword evidence="5" id="KW-0963">Cytoplasm</keyword>
<keyword evidence="8" id="KW-1185">Reference proteome</keyword>
<gene>
    <name evidence="5 7" type="primary">coaE</name>
    <name evidence="7" type="ORF">GCM10011365_01190</name>
</gene>
<comment type="subcellular location">
    <subcellularLocation>
        <location evidence="5">Cytoplasm</location>
    </subcellularLocation>
</comment>
<evidence type="ECO:0000256" key="5">
    <source>
        <dbReference type="HAMAP-Rule" id="MF_00376"/>
    </source>
</evidence>
<evidence type="ECO:0000256" key="3">
    <source>
        <dbReference type="ARBA" id="ARBA00022840"/>
    </source>
</evidence>
<dbReference type="EC" id="2.7.1.24" evidence="5 6"/>
<dbReference type="InterPro" id="IPR001977">
    <property type="entry name" value="Depp_CoAkinase"/>
</dbReference>
<organism evidence="7 8">
    <name type="scientific">Marinicella pacifica</name>
    <dbReference type="NCBI Taxonomy" id="1171543"/>
    <lineage>
        <taxon>Bacteria</taxon>
        <taxon>Pseudomonadati</taxon>
        <taxon>Pseudomonadota</taxon>
        <taxon>Gammaproteobacteria</taxon>
        <taxon>Lysobacterales</taxon>
        <taxon>Marinicellaceae</taxon>
        <taxon>Marinicella</taxon>
    </lineage>
</organism>
<sequence length="199" mass="22543">MNKKVVVLTGGIASGKSQTANYFADLGCHIIDADQVAREVVHKGTSGWQALSDRFGQKILHPNGQIDRQKLRKMVFNDRNALADLNDITHPLIQERLMSMIEQSSGLLVMVVIPLLSEDSQIEYSHRVLVVDVPEQMQLRRLQARDDIDLILAQKMMAAQISRTERLKLADDIIPNRGTLSELKRAVKLIFDFYVYAFK</sequence>
<keyword evidence="5" id="KW-0808">Transferase</keyword>
<dbReference type="GO" id="GO:0005524">
    <property type="term" value="F:ATP binding"/>
    <property type="evidence" value="ECO:0007669"/>
    <property type="project" value="UniProtKB-UniRule"/>
</dbReference>
<comment type="function">
    <text evidence="5">Catalyzes the phosphorylation of the 3'-hydroxyl group of dephosphocoenzyme A to form coenzyme A.</text>
</comment>
<dbReference type="GO" id="GO:0004140">
    <property type="term" value="F:dephospho-CoA kinase activity"/>
    <property type="evidence" value="ECO:0007669"/>
    <property type="project" value="UniProtKB-UniRule"/>
</dbReference>
<reference evidence="7" key="2">
    <citation type="submission" date="2020-09" db="EMBL/GenBank/DDBJ databases">
        <authorList>
            <person name="Sun Q."/>
            <person name="Zhou Y."/>
        </authorList>
    </citation>
    <scope>NUCLEOTIDE SEQUENCE</scope>
    <source>
        <strain evidence="7">CGMCC 1.12181</strain>
    </source>
</reference>
<dbReference type="NCBIfam" id="TIGR00152">
    <property type="entry name" value="dephospho-CoA kinase"/>
    <property type="match status" value="1"/>
</dbReference>
<evidence type="ECO:0000256" key="2">
    <source>
        <dbReference type="ARBA" id="ARBA00022741"/>
    </source>
</evidence>
<dbReference type="EMBL" id="BMEO01000001">
    <property type="protein sequence ID" value="GGF84020.1"/>
    <property type="molecule type" value="Genomic_DNA"/>
</dbReference>
<reference evidence="7" key="1">
    <citation type="journal article" date="2014" name="Int. J. Syst. Evol. Microbiol.">
        <title>Complete genome sequence of Corynebacterium casei LMG S-19264T (=DSM 44701T), isolated from a smear-ripened cheese.</title>
        <authorList>
            <consortium name="US DOE Joint Genome Institute (JGI-PGF)"/>
            <person name="Walter F."/>
            <person name="Albersmeier A."/>
            <person name="Kalinowski J."/>
            <person name="Ruckert C."/>
        </authorList>
    </citation>
    <scope>NUCLEOTIDE SEQUENCE</scope>
    <source>
        <strain evidence="7">CGMCC 1.12181</strain>
    </source>
</reference>
<dbReference type="AlphaFoldDB" id="A0A917CCG8"/>
<feature type="binding site" evidence="5">
    <location>
        <begin position="13"/>
        <end position="18"/>
    </location>
    <ligand>
        <name>ATP</name>
        <dbReference type="ChEBI" id="CHEBI:30616"/>
    </ligand>
</feature>
<proteinExistence type="inferred from homology"/>
<dbReference type="SUPFAM" id="SSF52540">
    <property type="entry name" value="P-loop containing nucleoside triphosphate hydrolases"/>
    <property type="match status" value="1"/>
</dbReference>
<dbReference type="PANTHER" id="PTHR10695:SF46">
    <property type="entry name" value="BIFUNCTIONAL COENZYME A SYNTHASE-RELATED"/>
    <property type="match status" value="1"/>
</dbReference>
<dbReference type="Gene3D" id="3.40.50.300">
    <property type="entry name" value="P-loop containing nucleotide triphosphate hydrolases"/>
    <property type="match status" value="1"/>
</dbReference>
<evidence type="ECO:0000256" key="6">
    <source>
        <dbReference type="NCBIfam" id="TIGR00152"/>
    </source>
</evidence>
<dbReference type="InterPro" id="IPR027417">
    <property type="entry name" value="P-loop_NTPase"/>
</dbReference>
<dbReference type="PROSITE" id="PS51219">
    <property type="entry name" value="DPCK"/>
    <property type="match status" value="1"/>
</dbReference>
<dbReference type="HAMAP" id="MF_00376">
    <property type="entry name" value="Dephospho_CoA_kinase"/>
    <property type="match status" value="1"/>
</dbReference>
<evidence type="ECO:0000256" key="1">
    <source>
        <dbReference type="ARBA" id="ARBA00009018"/>
    </source>
</evidence>
<dbReference type="GO" id="GO:0005737">
    <property type="term" value="C:cytoplasm"/>
    <property type="evidence" value="ECO:0007669"/>
    <property type="project" value="UniProtKB-SubCell"/>
</dbReference>
<comment type="pathway">
    <text evidence="5">Cofactor biosynthesis; coenzyme A biosynthesis; CoA from (R)-pantothenate: step 5/5.</text>
</comment>
<comment type="catalytic activity">
    <reaction evidence="5">
        <text>3'-dephospho-CoA + ATP = ADP + CoA + H(+)</text>
        <dbReference type="Rhea" id="RHEA:18245"/>
        <dbReference type="ChEBI" id="CHEBI:15378"/>
        <dbReference type="ChEBI" id="CHEBI:30616"/>
        <dbReference type="ChEBI" id="CHEBI:57287"/>
        <dbReference type="ChEBI" id="CHEBI:57328"/>
        <dbReference type="ChEBI" id="CHEBI:456216"/>
        <dbReference type="EC" id="2.7.1.24"/>
    </reaction>
</comment>